<protein>
    <submittedName>
        <fullName evidence="2">Uncharacterized protein</fullName>
    </submittedName>
</protein>
<dbReference type="Gene3D" id="1.10.533.10">
    <property type="entry name" value="Death Domain, Fas"/>
    <property type="match status" value="1"/>
</dbReference>
<organism evidence="2 3">
    <name type="scientific">Pocillopora damicornis</name>
    <name type="common">Cauliflower coral</name>
    <name type="synonym">Millepora damicornis</name>
    <dbReference type="NCBI Taxonomy" id="46731"/>
    <lineage>
        <taxon>Eukaryota</taxon>
        <taxon>Metazoa</taxon>
        <taxon>Cnidaria</taxon>
        <taxon>Anthozoa</taxon>
        <taxon>Hexacorallia</taxon>
        <taxon>Scleractinia</taxon>
        <taxon>Astrocoeniina</taxon>
        <taxon>Pocilloporidae</taxon>
        <taxon>Pocillopora</taxon>
    </lineage>
</organism>
<reference evidence="2 3" key="1">
    <citation type="journal article" date="2018" name="Sci. Rep.">
        <title>Comparative analysis of the Pocillopora damicornis genome highlights role of immune system in coral evolution.</title>
        <authorList>
            <person name="Cunning R."/>
            <person name="Bay R.A."/>
            <person name="Gillette P."/>
            <person name="Baker A.C."/>
            <person name="Traylor-Knowles N."/>
        </authorList>
    </citation>
    <scope>NUCLEOTIDE SEQUENCE [LARGE SCALE GENOMIC DNA]</scope>
    <source>
        <strain evidence="2">RSMAS</strain>
        <tissue evidence="2">Whole animal</tissue>
    </source>
</reference>
<proteinExistence type="predicted"/>
<gene>
    <name evidence="2" type="ORF">pdam_00011673</name>
</gene>
<feature type="compositionally biased region" description="Basic and acidic residues" evidence="1">
    <location>
        <begin position="67"/>
        <end position="81"/>
    </location>
</feature>
<comment type="caution">
    <text evidence="2">The sequence shown here is derived from an EMBL/GenBank/DDBJ whole genome shotgun (WGS) entry which is preliminary data.</text>
</comment>
<accession>A0A3M6URQ6</accession>
<sequence>TTPPRVPEPADDCITKNVVTILPYKVWRELIIKLDPLRQLGGDYKDLTSEMGYDRPGNKDSCQFTSSKERKAEMTSQRNEQENLRTSIFSIELSKGPRSPPMRKGTAFTVKLDGSFSTYLMTSCSVVERSGATSSSRLTCKRFGQSLPEEKHPINPDSAESTKMEEFCFIPYESPSNLKLISADKLCKEGEMMTRKSTCKSFTFLGNSFTIMTWEFKNDEETYVLTGIDSDVELVASSCRGSPVVSIDDLRTVIGVVTCSSNGDLELLFLEANSLREIEGQLKARCSDDSGIDVADSPLIVRGPPSSASARHQRNTHPEDTGTNAQTSSEGLEKRLSHVSVQETTPHTTQTSSHESKPEKIRCIWDEQVSSLKSSQDLMNDLKLHLDPKRDLGGDYCSLASAFGKNMKYIWYLDSRPSPVEHLIRDYCATLRQLERALISPMVNRGDVSDIVKEWVEKEGCHCEECGGIR</sequence>
<feature type="compositionally biased region" description="Polar residues" evidence="1">
    <location>
        <begin position="321"/>
        <end position="330"/>
    </location>
</feature>
<keyword evidence="3" id="KW-1185">Reference proteome</keyword>
<evidence type="ECO:0000313" key="3">
    <source>
        <dbReference type="Proteomes" id="UP000275408"/>
    </source>
</evidence>
<feature type="region of interest" description="Disordered" evidence="1">
    <location>
        <begin position="295"/>
        <end position="359"/>
    </location>
</feature>
<evidence type="ECO:0000256" key="1">
    <source>
        <dbReference type="SAM" id="MobiDB-lite"/>
    </source>
</evidence>
<dbReference type="InterPro" id="IPR011029">
    <property type="entry name" value="DEATH-like_dom_sf"/>
</dbReference>
<feature type="compositionally biased region" description="Polar residues" evidence="1">
    <location>
        <begin position="339"/>
        <end position="353"/>
    </location>
</feature>
<dbReference type="OrthoDB" id="8673048at2759"/>
<dbReference type="AlphaFoldDB" id="A0A3M6URQ6"/>
<dbReference type="Proteomes" id="UP000275408">
    <property type="component" value="Unassembled WGS sequence"/>
</dbReference>
<evidence type="ECO:0000313" key="2">
    <source>
        <dbReference type="EMBL" id="RMX56237.1"/>
    </source>
</evidence>
<feature type="non-terminal residue" evidence="2">
    <location>
        <position position="1"/>
    </location>
</feature>
<name>A0A3M6URQ6_POCDA</name>
<dbReference type="EMBL" id="RCHS01000878">
    <property type="protein sequence ID" value="RMX56237.1"/>
    <property type="molecule type" value="Genomic_DNA"/>
</dbReference>
<feature type="region of interest" description="Disordered" evidence="1">
    <location>
        <begin position="51"/>
        <end position="81"/>
    </location>
</feature>